<evidence type="ECO:0000313" key="10">
    <source>
        <dbReference type="Proteomes" id="UP000325577"/>
    </source>
</evidence>
<accession>A0A5J5AUA0</accession>
<keyword evidence="5 8" id="KW-1133">Transmembrane helix</keyword>
<protein>
    <submittedName>
        <fullName evidence="9">Uncharacterized protein</fullName>
    </submittedName>
</protein>
<evidence type="ECO:0000256" key="7">
    <source>
        <dbReference type="ARBA" id="ARBA00023294"/>
    </source>
</evidence>
<dbReference type="GO" id="GO:0009926">
    <property type="term" value="P:auxin polar transport"/>
    <property type="evidence" value="ECO:0007669"/>
    <property type="project" value="TreeGrafter"/>
</dbReference>
<dbReference type="AlphaFoldDB" id="A0A5J5AUA0"/>
<dbReference type="InterPro" id="IPR004776">
    <property type="entry name" value="Mem_transp_PIN-like"/>
</dbReference>
<keyword evidence="7" id="KW-0927">Auxin signaling pathway</keyword>
<reference evidence="9 10" key="1">
    <citation type="submission" date="2019-09" db="EMBL/GenBank/DDBJ databases">
        <title>A chromosome-level genome assembly of the Chinese tupelo Nyssa sinensis.</title>
        <authorList>
            <person name="Yang X."/>
            <person name="Kang M."/>
            <person name="Yang Y."/>
            <person name="Xiong H."/>
            <person name="Wang M."/>
            <person name="Zhang Z."/>
            <person name="Wang Z."/>
            <person name="Wu H."/>
            <person name="Ma T."/>
            <person name="Liu J."/>
            <person name="Xi Z."/>
        </authorList>
    </citation>
    <scope>NUCLEOTIDE SEQUENCE [LARGE SCALE GENOMIC DNA]</scope>
    <source>
        <strain evidence="9">J267</strain>
        <tissue evidence="9">Leaf</tissue>
    </source>
</reference>
<comment type="subcellular location">
    <subcellularLocation>
        <location evidence="1">Membrane</location>
        <topology evidence="1">Multi-pass membrane protein</topology>
    </subcellularLocation>
</comment>
<dbReference type="GO" id="GO:0005886">
    <property type="term" value="C:plasma membrane"/>
    <property type="evidence" value="ECO:0007669"/>
    <property type="project" value="TreeGrafter"/>
</dbReference>
<evidence type="ECO:0000313" key="9">
    <source>
        <dbReference type="EMBL" id="KAA8533426.1"/>
    </source>
</evidence>
<keyword evidence="6 8" id="KW-0472">Membrane</keyword>
<name>A0A5J5AUA0_9ASTE</name>
<feature type="transmembrane region" description="Helical" evidence="8">
    <location>
        <begin position="114"/>
        <end position="136"/>
    </location>
</feature>
<organism evidence="9 10">
    <name type="scientific">Nyssa sinensis</name>
    <dbReference type="NCBI Taxonomy" id="561372"/>
    <lineage>
        <taxon>Eukaryota</taxon>
        <taxon>Viridiplantae</taxon>
        <taxon>Streptophyta</taxon>
        <taxon>Embryophyta</taxon>
        <taxon>Tracheophyta</taxon>
        <taxon>Spermatophyta</taxon>
        <taxon>Magnoliopsida</taxon>
        <taxon>eudicotyledons</taxon>
        <taxon>Gunneridae</taxon>
        <taxon>Pentapetalae</taxon>
        <taxon>asterids</taxon>
        <taxon>Cornales</taxon>
        <taxon>Nyssaceae</taxon>
        <taxon>Nyssa</taxon>
    </lineage>
</organism>
<evidence type="ECO:0000256" key="5">
    <source>
        <dbReference type="ARBA" id="ARBA00022989"/>
    </source>
</evidence>
<dbReference type="Proteomes" id="UP000325577">
    <property type="component" value="Linkage Group LG18"/>
</dbReference>
<dbReference type="GO" id="GO:0010329">
    <property type="term" value="F:auxin efflux transmembrane transporter activity"/>
    <property type="evidence" value="ECO:0007669"/>
    <property type="project" value="TreeGrafter"/>
</dbReference>
<dbReference type="GO" id="GO:0009734">
    <property type="term" value="P:auxin-activated signaling pathway"/>
    <property type="evidence" value="ECO:0007669"/>
    <property type="project" value="UniProtKB-KW"/>
</dbReference>
<keyword evidence="4 8" id="KW-0812">Transmembrane</keyword>
<dbReference type="PANTHER" id="PTHR31752">
    <property type="entry name" value="AUXIN EFFLUX CARRIER COMPONENT 1B-RELATED"/>
    <property type="match status" value="1"/>
</dbReference>
<keyword evidence="3" id="KW-0813">Transport</keyword>
<dbReference type="InterPro" id="IPR051107">
    <property type="entry name" value="Auxin_Efflux_Carrier"/>
</dbReference>
<proteinExistence type="inferred from homology"/>
<evidence type="ECO:0000256" key="1">
    <source>
        <dbReference type="ARBA" id="ARBA00004141"/>
    </source>
</evidence>
<sequence>MRIQFLPENSVTMGNRESRLATPSIVPRKGLVLLVTWVILSSPLRRDRFWGWKVWKGGRRQWRLEIVIYSRVAGDGGSGGGEESTDNGFGLMAALSQSITSFIFAKEYGLHTDVFSTAVILRMIVSLPVLVAYYGILEFLH</sequence>
<dbReference type="OrthoDB" id="2133778at2759"/>
<gene>
    <name evidence="9" type="ORF">F0562_031140</name>
</gene>
<evidence type="ECO:0000256" key="8">
    <source>
        <dbReference type="SAM" id="Phobius"/>
    </source>
</evidence>
<dbReference type="GO" id="GO:0005783">
    <property type="term" value="C:endoplasmic reticulum"/>
    <property type="evidence" value="ECO:0007669"/>
    <property type="project" value="TreeGrafter"/>
</dbReference>
<evidence type="ECO:0000256" key="6">
    <source>
        <dbReference type="ARBA" id="ARBA00023136"/>
    </source>
</evidence>
<comment type="similarity">
    <text evidence="2">Belongs to the auxin efflux carrier (TC 2.A.69.1) family.</text>
</comment>
<dbReference type="Pfam" id="PF03547">
    <property type="entry name" value="Mem_trans"/>
    <property type="match status" value="1"/>
</dbReference>
<dbReference type="EMBL" id="CM018041">
    <property type="protein sequence ID" value="KAA8533426.1"/>
    <property type="molecule type" value="Genomic_DNA"/>
</dbReference>
<evidence type="ECO:0000256" key="2">
    <source>
        <dbReference type="ARBA" id="ARBA00009177"/>
    </source>
</evidence>
<dbReference type="PANTHER" id="PTHR31752:SF2">
    <property type="entry name" value="AUXIN EFFLUX CARRIER COMPONENT 5"/>
    <property type="match status" value="1"/>
</dbReference>
<keyword evidence="10" id="KW-1185">Reference proteome</keyword>
<evidence type="ECO:0000256" key="3">
    <source>
        <dbReference type="ARBA" id="ARBA00022448"/>
    </source>
</evidence>
<evidence type="ECO:0000256" key="4">
    <source>
        <dbReference type="ARBA" id="ARBA00022692"/>
    </source>
</evidence>